<dbReference type="RefSeq" id="WP_133537512.1">
    <property type="nucleotide sequence ID" value="NZ_SNYH01000005.1"/>
</dbReference>
<evidence type="ECO:0000256" key="1">
    <source>
        <dbReference type="ARBA" id="ARBA00004651"/>
    </source>
</evidence>
<dbReference type="PANTHER" id="PTHR33908:SF3">
    <property type="entry name" value="UNDECAPRENYL PHOSPHATE-ALPHA-4-AMINO-4-DEOXY-L-ARABINOSE ARABINOSYL TRANSFERASE"/>
    <property type="match status" value="1"/>
</dbReference>
<organism evidence="10 11">
    <name type="scientific">Tenacibaculum caenipelagi</name>
    <dbReference type="NCBI Taxonomy" id="1325435"/>
    <lineage>
        <taxon>Bacteria</taxon>
        <taxon>Pseudomonadati</taxon>
        <taxon>Bacteroidota</taxon>
        <taxon>Flavobacteriia</taxon>
        <taxon>Flavobacteriales</taxon>
        <taxon>Flavobacteriaceae</taxon>
        <taxon>Tenacibaculum</taxon>
    </lineage>
</organism>
<feature type="transmembrane region" description="Helical" evidence="8">
    <location>
        <begin position="408"/>
        <end position="428"/>
    </location>
</feature>
<feature type="transmembrane region" description="Helical" evidence="8">
    <location>
        <begin position="257"/>
        <end position="279"/>
    </location>
</feature>
<dbReference type="EMBL" id="SNYH01000005">
    <property type="protein sequence ID" value="TDQ24119.1"/>
    <property type="molecule type" value="Genomic_DNA"/>
</dbReference>
<comment type="subcellular location">
    <subcellularLocation>
        <location evidence="1">Cell membrane</location>
        <topology evidence="1">Multi-pass membrane protein</topology>
    </subcellularLocation>
</comment>
<evidence type="ECO:0000256" key="5">
    <source>
        <dbReference type="ARBA" id="ARBA00022692"/>
    </source>
</evidence>
<dbReference type="OrthoDB" id="9792789at2"/>
<evidence type="ECO:0000313" key="11">
    <source>
        <dbReference type="Proteomes" id="UP000295390"/>
    </source>
</evidence>
<evidence type="ECO:0000256" key="8">
    <source>
        <dbReference type="SAM" id="Phobius"/>
    </source>
</evidence>
<evidence type="ECO:0000256" key="4">
    <source>
        <dbReference type="ARBA" id="ARBA00022679"/>
    </source>
</evidence>
<dbReference type="Proteomes" id="UP000295390">
    <property type="component" value="Unassembled WGS sequence"/>
</dbReference>
<evidence type="ECO:0000256" key="2">
    <source>
        <dbReference type="ARBA" id="ARBA00022475"/>
    </source>
</evidence>
<keyword evidence="4 10" id="KW-0808">Transferase</keyword>
<dbReference type="InterPro" id="IPR038731">
    <property type="entry name" value="RgtA/B/C-like"/>
</dbReference>
<dbReference type="GO" id="GO:0009103">
    <property type="term" value="P:lipopolysaccharide biosynthetic process"/>
    <property type="evidence" value="ECO:0007669"/>
    <property type="project" value="UniProtKB-ARBA"/>
</dbReference>
<feature type="transmembrane region" description="Helical" evidence="8">
    <location>
        <begin position="380"/>
        <end position="399"/>
    </location>
</feature>
<dbReference type="PANTHER" id="PTHR33908">
    <property type="entry name" value="MANNOSYLTRANSFERASE YKCB-RELATED"/>
    <property type="match status" value="1"/>
</dbReference>
<protein>
    <submittedName>
        <fullName evidence="10">4-amino-4-deoxy-L-arabinose transferase-like glycosyltransferase</fullName>
    </submittedName>
</protein>
<feature type="transmembrane region" description="Helical" evidence="8">
    <location>
        <begin position="353"/>
        <end position="374"/>
    </location>
</feature>
<feature type="transmembrane region" description="Helical" evidence="8">
    <location>
        <begin position="201"/>
        <end position="225"/>
    </location>
</feature>
<evidence type="ECO:0000313" key="10">
    <source>
        <dbReference type="EMBL" id="TDQ24119.1"/>
    </source>
</evidence>
<dbReference type="AlphaFoldDB" id="A0A4R6TCA6"/>
<feature type="transmembrane region" description="Helical" evidence="8">
    <location>
        <begin position="299"/>
        <end position="317"/>
    </location>
</feature>
<feature type="transmembrane region" description="Helical" evidence="8">
    <location>
        <begin position="83"/>
        <end position="101"/>
    </location>
</feature>
<keyword evidence="2" id="KW-1003">Cell membrane</keyword>
<accession>A0A4R6TCA6</accession>
<dbReference type="InterPro" id="IPR050297">
    <property type="entry name" value="LipidA_mod_glycosyltrf_83"/>
</dbReference>
<keyword evidence="11" id="KW-1185">Reference proteome</keyword>
<keyword evidence="6 8" id="KW-1133">Transmembrane helix</keyword>
<feature type="transmembrane region" description="Helical" evidence="8">
    <location>
        <begin position="133"/>
        <end position="151"/>
    </location>
</feature>
<feature type="domain" description="Glycosyltransferase RgtA/B/C/D-like" evidence="9">
    <location>
        <begin position="62"/>
        <end position="220"/>
    </location>
</feature>
<dbReference type="GO" id="GO:0010041">
    <property type="term" value="P:response to iron(III) ion"/>
    <property type="evidence" value="ECO:0007669"/>
    <property type="project" value="TreeGrafter"/>
</dbReference>
<evidence type="ECO:0000256" key="3">
    <source>
        <dbReference type="ARBA" id="ARBA00022676"/>
    </source>
</evidence>
<feature type="transmembrane region" description="Helical" evidence="8">
    <location>
        <begin position="163"/>
        <end position="189"/>
    </location>
</feature>
<feature type="transmembrane region" description="Helical" evidence="8">
    <location>
        <begin position="323"/>
        <end position="341"/>
    </location>
</feature>
<feature type="transmembrane region" description="Helical" evidence="8">
    <location>
        <begin position="12"/>
        <end position="31"/>
    </location>
</feature>
<dbReference type="Pfam" id="PF13231">
    <property type="entry name" value="PMT_2"/>
    <property type="match status" value="1"/>
</dbReference>
<keyword evidence="5 8" id="KW-0812">Transmembrane</keyword>
<gene>
    <name evidence="10" type="ORF">DFQ07_2668</name>
</gene>
<reference evidence="10 11" key="1">
    <citation type="submission" date="2019-03" db="EMBL/GenBank/DDBJ databases">
        <title>Genomic Encyclopedia of Type Strains, Phase III (KMG-III): the genomes of soil and plant-associated and newly described type strains.</title>
        <authorList>
            <person name="Whitman W."/>
        </authorList>
    </citation>
    <scope>NUCLEOTIDE SEQUENCE [LARGE SCALE GENOMIC DNA]</scope>
    <source>
        <strain evidence="10 11">CECT 8283</strain>
    </source>
</reference>
<name>A0A4R6TCA6_9FLAO</name>
<evidence type="ECO:0000256" key="7">
    <source>
        <dbReference type="ARBA" id="ARBA00023136"/>
    </source>
</evidence>
<evidence type="ECO:0000256" key="6">
    <source>
        <dbReference type="ARBA" id="ARBA00022989"/>
    </source>
</evidence>
<proteinExistence type="predicted"/>
<sequence length="549" mass="63598">MDFFYQQKNIKYLYFLVVIVYAIGLFIPLMANDSAQHATIAMRMYLSDNFFELLKGPNPYLDKPHMHFWLSTISFKIFGLHEWAYRIPALFFTFLGAYSIYQLTKKLYNESVAHYGSLIFLSSQSIILSNHDVRTDAVLTGATIFAIWQLFEYVSTKKLVSIILGAIGMGISFSTKGFYGVGIICFAIFSHITYTKKFNVIFSYKVVLGLVAFFLSITPVLYGYYVQFGMDGVNFILWNQNVERITATGFKQNSPDYFFFFHSLLWTFLPWAFLMYYGLFYQTKKLFKNKFKPVQGIELLTIGGVLITLLIISFSKFKLPHYLNPLLALLSIFTAGILYNLQKDNQQKTLKVFFGFACFMITVLTIVVVLILCFTFNPPSILTLIISSVLFLVLILTLLKKEAFSKKIVINSVLLMVFVNVVLNSYFYPELLQYQGGLQIAKIINKNDSIDINNVFLYENDYSWPLDFYTQRNTPHITKEELKKIDKDVWIVIRNIPLERIEKEGFTIEKKYKVDHFRVTRLNLKFLNPKTRSSKLGDAYLLKIASKKT</sequence>
<keyword evidence="7 8" id="KW-0472">Membrane</keyword>
<evidence type="ECO:0000259" key="9">
    <source>
        <dbReference type="Pfam" id="PF13231"/>
    </source>
</evidence>
<dbReference type="GO" id="GO:0016763">
    <property type="term" value="F:pentosyltransferase activity"/>
    <property type="evidence" value="ECO:0007669"/>
    <property type="project" value="TreeGrafter"/>
</dbReference>
<comment type="caution">
    <text evidence="10">The sequence shown here is derived from an EMBL/GenBank/DDBJ whole genome shotgun (WGS) entry which is preliminary data.</text>
</comment>
<keyword evidence="3" id="KW-0328">Glycosyltransferase</keyword>
<dbReference type="GO" id="GO:0005886">
    <property type="term" value="C:plasma membrane"/>
    <property type="evidence" value="ECO:0007669"/>
    <property type="project" value="UniProtKB-SubCell"/>
</dbReference>